<dbReference type="AlphaFoldDB" id="A0A4P2VXH8"/>
<proteinExistence type="predicted"/>
<accession>A0A4P2VXH8</accession>
<dbReference type="RefSeq" id="WP_130610085.1">
    <property type="nucleotide sequence ID" value="NZ_AP019368.1"/>
</dbReference>
<dbReference type="SUPFAM" id="SSF48371">
    <property type="entry name" value="ARM repeat"/>
    <property type="match status" value="1"/>
</dbReference>
<dbReference type="EMBL" id="AP019368">
    <property type="protein sequence ID" value="BBH53702.1"/>
    <property type="molecule type" value="Genomic_DNA"/>
</dbReference>
<organism evidence="1 2">
    <name type="scientific">Fluviispira sanaruensis</name>
    <dbReference type="NCBI Taxonomy" id="2493639"/>
    <lineage>
        <taxon>Bacteria</taxon>
        <taxon>Pseudomonadati</taxon>
        <taxon>Bdellovibrionota</taxon>
        <taxon>Oligoflexia</taxon>
        <taxon>Silvanigrellales</taxon>
        <taxon>Silvanigrellaceae</taxon>
        <taxon>Fluviispira</taxon>
    </lineage>
</organism>
<gene>
    <name evidence="1" type="ORF">JCM31447_21490</name>
</gene>
<evidence type="ECO:0000313" key="1">
    <source>
        <dbReference type="EMBL" id="BBH53702.1"/>
    </source>
</evidence>
<protein>
    <submittedName>
        <fullName evidence="1">HEAT repeat domain-containing protein</fullName>
    </submittedName>
</protein>
<dbReference type="Proteomes" id="UP000291236">
    <property type="component" value="Chromosome"/>
</dbReference>
<keyword evidence="2" id="KW-1185">Reference proteome</keyword>
<dbReference type="OrthoDB" id="5292945at2"/>
<name>A0A4P2VXH8_FLUSA</name>
<sequence length="219" mass="25304">MGIFDKFFSSQTKSYDKYGDVLKKAMTTKEQRLEAIEALENIAPEQSVPQLLKRFELSVDSGIIDNREKEKCLNIIVSHADKAKEFVKKTIETQRRISWPIKIAEKIFSHDEYVDILIKNLEANIAVFDESVLERNEEIMLALKEVKGKEELIVNKVTEFLYSRDENLKMAALECLEEQAKQNEKAKEIILNLSHQAITDENSRFIGVVNSIIQTHKWS</sequence>
<evidence type="ECO:0000313" key="2">
    <source>
        <dbReference type="Proteomes" id="UP000291236"/>
    </source>
</evidence>
<dbReference type="InterPro" id="IPR016024">
    <property type="entry name" value="ARM-type_fold"/>
</dbReference>
<reference evidence="1 2" key="1">
    <citation type="submission" date="2018-12" db="EMBL/GenBank/DDBJ databases">
        <title>Rubrispira sanarue gen. nov., sp., nov., a member of the order Silvanigrellales, isolated from a brackish lake in Hamamatsu Japan.</title>
        <authorList>
            <person name="Maejima Y."/>
            <person name="Iino T."/>
            <person name="Muraguchi Y."/>
            <person name="Fukuda K."/>
            <person name="Nojiri H."/>
            <person name="Ohkuma M."/>
            <person name="Moriuchi R."/>
            <person name="Dohra H."/>
            <person name="Kimbara K."/>
            <person name="Shintani M."/>
        </authorList>
    </citation>
    <scope>NUCLEOTIDE SEQUENCE [LARGE SCALE GENOMIC DNA]</scope>
    <source>
        <strain evidence="1 2">RF1110005</strain>
    </source>
</reference>
<dbReference type="KEGG" id="sbf:JCM31447_21490"/>